<organism evidence="3 4">
    <name type="scientific">Streptomyces graminofaciens</name>
    <dbReference type="NCBI Taxonomy" id="68212"/>
    <lineage>
        <taxon>Bacteria</taxon>
        <taxon>Bacillati</taxon>
        <taxon>Actinomycetota</taxon>
        <taxon>Actinomycetes</taxon>
        <taxon>Kitasatosporales</taxon>
        <taxon>Streptomycetaceae</taxon>
        <taxon>Streptomyces</taxon>
    </lineage>
</organism>
<proteinExistence type="predicted"/>
<feature type="transmembrane region" description="Helical" evidence="2">
    <location>
        <begin position="79"/>
        <end position="101"/>
    </location>
</feature>
<evidence type="ECO:0008006" key="5">
    <source>
        <dbReference type="Google" id="ProtNLM"/>
    </source>
</evidence>
<keyword evidence="4" id="KW-1185">Reference proteome</keyword>
<evidence type="ECO:0000256" key="2">
    <source>
        <dbReference type="SAM" id="Phobius"/>
    </source>
</evidence>
<evidence type="ECO:0000313" key="3">
    <source>
        <dbReference type="EMBL" id="BBC28944.1"/>
    </source>
</evidence>
<evidence type="ECO:0000313" key="4">
    <source>
        <dbReference type="Proteomes" id="UP001321542"/>
    </source>
</evidence>
<keyword evidence="2" id="KW-0472">Membrane</keyword>
<name>A0ABN5V7M6_9ACTN</name>
<feature type="compositionally biased region" description="Basic residues" evidence="1">
    <location>
        <begin position="137"/>
        <end position="146"/>
    </location>
</feature>
<accession>A0ABN5V7M6</accession>
<keyword evidence="2" id="KW-1133">Transmembrane helix</keyword>
<gene>
    <name evidence="3" type="ORF">SGFS_002350</name>
</gene>
<keyword evidence="2" id="KW-0812">Transmembrane</keyword>
<reference evidence="3 4" key="2">
    <citation type="journal article" date="2023" name="ChemBioChem">
        <title>Acyltransferase Domain Exchange between Two Independent Type I Polyketide Synthases in the Same Producer Strain of Macrolide Antibiotics.</title>
        <authorList>
            <person name="Kudo F."/>
            <person name="Kishikawa K."/>
            <person name="Tsuboi K."/>
            <person name="Kido T."/>
            <person name="Usui T."/>
            <person name="Hashimoto J."/>
            <person name="Shin-Ya K."/>
            <person name="Miyanaga A."/>
            <person name="Eguchi T."/>
        </authorList>
    </citation>
    <scope>NUCLEOTIDE SEQUENCE [LARGE SCALE GENOMIC DNA]</scope>
    <source>
        <strain evidence="3 4">A-8890</strain>
    </source>
</reference>
<evidence type="ECO:0000256" key="1">
    <source>
        <dbReference type="SAM" id="MobiDB-lite"/>
    </source>
</evidence>
<dbReference type="RefSeq" id="WP_286246872.1">
    <property type="nucleotide sequence ID" value="NZ_AP018448.1"/>
</dbReference>
<sequence length="214" mass="22538">MAQVRDSGGDRVFAGLSPTHRKVAAWSATVLLALGVAAFIVWVVVVLRAATVPFVLALLGTALLQPLMPWLMKRGASRALASGLTCAGLAVLVCGVLVGVIHSLTESAGKIADGLAEAGDKLADRFGPVGDKLQERSRRHVRHGRQSRQLSGVGAGVRTEPGDTGPRDPCPRPRPGLPLPARRDKSASDHQVEDALTWGSSDRFRIFSCGGVQL</sequence>
<feature type="transmembrane region" description="Helical" evidence="2">
    <location>
        <begin position="23"/>
        <end position="45"/>
    </location>
</feature>
<feature type="compositionally biased region" description="Basic and acidic residues" evidence="1">
    <location>
        <begin position="181"/>
        <end position="193"/>
    </location>
</feature>
<reference evidence="3 4" key="1">
    <citation type="journal article" date="2010" name="ChemBioChem">
        <title>Cloning and characterization of the biosynthetic gene cluster of 16-membered macrolide antibiotic FD-891: involvement of a dual functional cytochrome P450 monooxygenase catalyzing epoxidation and hydroxylation.</title>
        <authorList>
            <person name="Kudo F."/>
            <person name="Motegi A."/>
            <person name="Mizoue K."/>
            <person name="Eguchi T."/>
        </authorList>
    </citation>
    <scope>NUCLEOTIDE SEQUENCE [LARGE SCALE GENOMIC DNA]</scope>
    <source>
        <strain evidence="3 4">A-8890</strain>
    </source>
</reference>
<feature type="region of interest" description="Disordered" evidence="1">
    <location>
        <begin position="136"/>
        <end position="194"/>
    </location>
</feature>
<dbReference type="EMBL" id="AP018448">
    <property type="protein sequence ID" value="BBC28944.1"/>
    <property type="molecule type" value="Genomic_DNA"/>
</dbReference>
<protein>
    <recommendedName>
        <fullName evidence="5">AI-2E family transporter</fullName>
    </recommendedName>
</protein>
<feature type="transmembrane region" description="Helical" evidence="2">
    <location>
        <begin position="51"/>
        <end position="72"/>
    </location>
</feature>
<dbReference type="Proteomes" id="UP001321542">
    <property type="component" value="Chromosome"/>
</dbReference>